<dbReference type="SUPFAM" id="SSF54593">
    <property type="entry name" value="Glyoxalase/Bleomycin resistance protein/Dihydroxybiphenyl dioxygenase"/>
    <property type="match status" value="1"/>
</dbReference>
<dbReference type="Proteomes" id="UP000229498">
    <property type="component" value="Unassembled WGS sequence"/>
</dbReference>
<dbReference type="GO" id="GO:0051213">
    <property type="term" value="F:dioxygenase activity"/>
    <property type="evidence" value="ECO:0007669"/>
    <property type="project" value="UniProtKB-KW"/>
</dbReference>
<sequence length="144" mass="15381">MARRLHVHIAVDDLEKSTAFYSTLFAAEPTVLKGDYAKWMLEDPAVNFAISNRGARAGVDHLGFQVDSDAEVETIEGRLAAAEQAVAPQRNAACCYAYGNKSWSTDPAGVAWEIFHTMNEIPVYGADSAPTGEIAPQSSGACCG</sequence>
<keyword evidence="2" id="KW-0223">Dioxygenase</keyword>
<keyword evidence="2" id="KW-0560">Oxidoreductase</keyword>
<gene>
    <name evidence="2" type="ORF">CVT23_13675</name>
</gene>
<feature type="domain" description="VOC" evidence="1">
    <location>
        <begin position="3"/>
        <end position="117"/>
    </location>
</feature>
<dbReference type="OrthoDB" id="9789608at2"/>
<dbReference type="InterPro" id="IPR037523">
    <property type="entry name" value="VOC_core"/>
</dbReference>
<dbReference type="GO" id="GO:0046686">
    <property type="term" value="P:response to cadmium ion"/>
    <property type="evidence" value="ECO:0007669"/>
    <property type="project" value="TreeGrafter"/>
</dbReference>
<dbReference type="InterPro" id="IPR049789">
    <property type="entry name" value="ArsI/CadI-like"/>
</dbReference>
<evidence type="ECO:0000259" key="1">
    <source>
        <dbReference type="PROSITE" id="PS51819"/>
    </source>
</evidence>
<dbReference type="NCBIfam" id="NF041414">
    <property type="entry name" value="ArsI_CadI_VOC"/>
    <property type="match status" value="1"/>
</dbReference>
<protein>
    <submittedName>
        <fullName evidence="2">Glyoxalase/bleomycin resistance/dioxygenase family protein</fullName>
    </submittedName>
</protein>
<evidence type="ECO:0000313" key="3">
    <source>
        <dbReference type="Proteomes" id="UP000229498"/>
    </source>
</evidence>
<dbReference type="PANTHER" id="PTHR41294">
    <property type="entry name" value="CADMIUM-INDUCED PROTEIN CADI"/>
    <property type="match status" value="1"/>
</dbReference>
<dbReference type="PANTHER" id="PTHR41294:SF1">
    <property type="entry name" value="CADMIUM-INDUCED PROTEIN CADI"/>
    <property type="match status" value="1"/>
</dbReference>
<dbReference type="RefSeq" id="WP_109794143.1">
    <property type="nucleotide sequence ID" value="NZ_PHIG01000037.1"/>
</dbReference>
<dbReference type="Gene3D" id="3.10.180.10">
    <property type="entry name" value="2,3-Dihydroxybiphenyl 1,2-Dioxygenase, domain 1"/>
    <property type="match status" value="1"/>
</dbReference>
<name>A0A2M9FZS3_9PROT</name>
<dbReference type="PROSITE" id="PS51819">
    <property type="entry name" value="VOC"/>
    <property type="match status" value="1"/>
</dbReference>
<keyword evidence="3" id="KW-1185">Reference proteome</keyword>
<proteinExistence type="predicted"/>
<organism evidence="2 3">
    <name type="scientific">Minwuia thermotolerans</name>
    <dbReference type="NCBI Taxonomy" id="2056226"/>
    <lineage>
        <taxon>Bacteria</taxon>
        <taxon>Pseudomonadati</taxon>
        <taxon>Pseudomonadota</taxon>
        <taxon>Alphaproteobacteria</taxon>
        <taxon>Minwuiales</taxon>
        <taxon>Minwuiaceae</taxon>
        <taxon>Minwuia</taxon>
    </lineage>
</organism>
<dbReference type="InterPro" id="IPR052393">
    <property type="entry name" value="Cadmium-induced_rsp"/>
</dbReference>
<accession>A0A2M9FZS3</accession>
<dbReference type="InterPro" id="IPR004360">
    <property type="entry name" value="Glyas_Fos-R_dOase_dom"/>
</dbReference>
<evidence type="ECO:0000313" key="2">
    <source>
        <dbReference type="EMBL" id="PJK28968.1"/>
    </source>
</evidence>
<comment type="caution">
    <text evidence="2">The sequence shown here is derived from an EMBL/GenBank/DDBJ whole genome shotgun (WGS) entry which is preliminary data.</text>
</comment>
<dbReference type="AlphaFoldDB" id="A0A2M9FZS3"/>
<dbReference type="EMBL" id="PHIG01000037">
    <property type="protein sequence ID" value="PJK28968.1"/>
    <property type="molecule type" value="Genomic_DNA"/>
</dbReference>
<dbReference type="Pfam" id="PF00903">
    <property type="entry name" value="Glyoxalase"/>
    <property type="match status" value="1"/>
</dbReference>
<reference evidence="2 3" key="1">
    <citation type="submission" date="2017-11" db="EMBL/GenBank/DDBJ databases">
        <title>Draft genome sequence of Rhizobiales bacterium SY3-13.</title>
        <authorList>
            <person name="Sun C."/>
        </authorList>
    </citation>
    <scope>NUCLEOTIDE SEQUENCE [LARGE SCALE GENOMIC DNA]</scope>
    <source>
        <strain evidence="2 3">SY3-13</strain>
    </source>
</reference>
<dbReference type="InterPro" id="IPR029068">
    <property type="entry name" value="Glyas_Bleomycin-R_OHBP_Dase"/>
</dbReference>